<keyword evidence="3" id="KW-1185">Reference proteome</keyword>
<reference evidence="2" key="1">
    <citation type="submission" date="2016-07" db="EMBL/GenBank/DDBJ databases">
        <title>Genomic analysis of zinc-resistant bacterium Mucilaginibacter pedocola TBZ30.</title>
        <authorList>
            <person name="Huang J."/>
            <person name="Tang J."/>
        </authorList>
    </citation>
    <scope>NUCLEOTIDE SEQUENCE [LARGE SCALE GENOMIC DNA]</scope>
    <source>
        <strain evidence="2">TBZ30</strain>
    </source>
</reference>
<gene>
    <name evidence="2" type="ORF">BC343_02360</name>
</gene>
<proteinExistence type="predicted"/>
<dbReference type="RefSeq" id="WP_078346108.1">
    <property type="nucleotide sequence ID" value="NZ_MBTF01000001.1"/>
</dbReference>
<dbReference type="OrthoDB" id="1442826at2"/>
<accession>A0A1S9PLV7</accession>
<dbReference type="AlphaFoldDB" id="A0A1S9PLV7"/>
<evidence type="ECO:0000313" key="3">
    <source>
        <dbReference type="Proteomes" id="UP000189739"/>
    </source>
</evidence>
<feature type="region of interest" description="Disordered" evidence="1">
    <location>
        <begin position="1"/>
        <end position="33"/>
    </location>
</feature>
<comment type="caution">
    <text evidence="2">The sequence shown here is derived from an EMBL/GenBank/DDBJ whole genome shotgun (WGS) entry which is preliminary data.</text>
</comment>
<protein>
    <submittedName>
        <fullName evidence="2">Uncharacterized protein</fullName>
    </submittedName>
</protein>
<evidence type="ECO:0000256" key="1">
    <source>
        <dbReference type="SAM" id="MobiDB-lite"/>
    </source>
</evidence>
<sequence>MKRKAKRTVPRQPKEVRKISTNTMHNHDGLGTTMPPDKDVLLIYFDQKGEVELADKFFNEHDARRWKTPTGGTIYNWKVCAAEYIYNYRQDVKRRFRQSPFYSESLVSD</sequence>
<dbReference type="STRING" id="1792845.BC343_02360"/>
<name>A0A1S9PLV7_9SPHI</name>
<dbReference type="EMBL" id="MBTF01000001">
    <property type="protein sequence ID" value="OOQ61925.1"/>
    <property type="molecule type" value="Genomic_DNA"/>
</dbReference>
<dbReference type="Proteomes" id="UP000189739">
    <property type="component" value="Unassembled WGS sequence"/>
</dbReference>
<organism evidence="2 3">
    <name type="scientific">Mucilaginibacter pedocola</name>
    <dbReference type="NCBI Taxonomy" id="1792845"/>
    <lineage>
        <taxon>Bacteria</taxon>
        <taxon>Pseudomonadati</taxon>
        <taxon>Bacteroidota</taxon>
        <taxon>Sphingobacteriia</taxon>
        <taxon>Sphingobacteriales</taxon>
        <taxon>Sphingobacteriaceae</taxon>
        <taxon>Mucilaginibacter</taxon>
    </lineage>
</organism>
<evidence type="ECO:0000313" key="2">
    <source>
        <dbReference type="EMBL" id="OOQ61925.1"/>
    </source>
</evidence>